<organism evidence="2 3">
    <name type="scientific">Burkholderia stagnalis</name>
    <dbReference type="NCBI Taxonomy" id="1503054"/>
    <lineage>
        <taxon>Bacteria</taxon>
        <taxon>Pseudomonadati</taxon>
        <taxon>Pseudomonadota</taxon>
        <taxon>Betaproteobacteria</taxon>
        <taxon>Burkholderiales</taxon>
        <taxon>Burkholderiaceae</taxon>
        <taxon>Burkholderia</taxon>
        <taxon>Burkholderia cepacia complex</taxon>
    </lineage>
</organism>
<dbReference type="Proteomes" id="UP000473470">
    <property type="component" value="Unassembled WGS sequence"/>
</dbReference>
<feature type="compositionally biased region" description="Polar residues" evidence="1">
    <location>
        <begin position="44"/>
        <end position="61"/>
    </location>
</feature>
<accession>A0A6L3MX57</accession>
<feature type="compositionally biased region" description="Basic and acidic residues" evidence="1">
    <location>
        <begin position="65"/>
        <end position="80"/>
    </location>
</feature>
<evidence type="ECO:0000313" key="3">
    <source>
        <dbReference type="Proteomes" id="UP000473470"/>
    </source>
</evidence>
<dbReference type="AlphaFoldDB" id="A0A6L3MX57"/>
<gene>
    <name evidence="2" type="ORF">F7R25_18730</name>
</gene>
<comment type="caution">
    <text evidence="2">The sequence shown here is derived from an EMBL/GenBank/DDBJ whole genome shotgun (WGS) entry which is preliminary data.</text>
</comment>
<sequence>MIHHRLDDTAGTPRLHTNRKQTAAGAHSVHARIEEQKSTRRPKSTLQSVNSPHSRNTSGQAPQRVDARTLSDDDNGIARENLRVHRKKVLMRVRGIHSDEIGRSVPINNMKNEKIIQAASYSA</sequence>
<evidence type="ECO:0000313" key="2">
    <source>
        <dbReference type="EMBL" id="KAB0636649.1"/>
    </source>
</evidence>
<evidence type="ECO:0000256" key="1">
    <source>
        <dbReference type="SAM" id="MobiDB-lite"/>
    </source>
</evidence>
<dbReference type="RefSeq" id="WP_150999003.1">
    <property type="nucleotide sequence ID" value="NZ_CABVPM010000016.1"/>
</dbReference>
<dbReference type="EMBL" id="VZOK01000026">
    <property type="protein sequence ID" value="KAB0636649.1"/>
    <property type="molecule type" value="Genomic_DNA"/>
</dbReference>
<protein>
    <submittedName>
        <fullName evidence="2">Uncharacterized protein</fullName>
    </submittedName>
</protein>
<feature type="region of interest" description="Disordered" evidence="1">
    <location>
        <begin position="1"/>
        <end position="80"/>
    </location>
</feature>
<reference evidence="2 3" key="1">
    <citation type="submission" date="2019-09" db="EMBL/GenBank/DDBJ databases">
        <title>Draft genome sequences of 48 bacterial type strains from the CCUG.</title>
        <authorList>
            <person name="Tunovic T."/>
            <person name="Pineiro-Iglesias B."/>
            <person name="Unosson C."/>
            <person name="Inganas E."/>
            <person name="Ohlen M."/>
            <person name="Cardew S."/>
            <person name="Jensie-Markopoulos S."/>
            <person name="Salva-Serra F."/>
            <person name="Jaen-Luchoro D."/>
            <person name="Karlsson R."/>
            <person name="Svensson-Stadler L."/>
            <person name="Chun J."/>
            <person name="Moore E."/>
        </authorList>
    </citation>
    <scope>NUCLEOTIDE SEQUENCE [LARGE SCALE GENOMIC DNA]</scope>
    <source>
        <strain evidence="2 3">CCUG 65686</strain>
    </source>
</reference>
<name>A0A6L3MX57_9BURK</name>
<proteinExistence type="predicted"/>